<organism evidence="3 4">
    <name type="scientific">Bacillus solimangrovi</name>
    <dbReference type="NCBI Taxonomy" id="1305675"/>
    <lineage>
        <taxon>Bacteria</taxon>
        <taxon>Bacillati</taxon>
        <taxon>Bacillota</taxon>
        <taxon>Bacilli</taxon>
        <taxon>Bacillales</taxon>
        <taxon>Bacillaceae</taxon>
        <taxon>Bacillus</taxon>
    </lineage>
</organism>
<evidence type="ECO:0000256" key="2">
    <source>
        <dbReference type="SAM" id="Phobius"/>
    </source>
</evidence>
<dbReference type="RefSeq" id="WP_069717342.1">
    <property type="nucleotide sequence ID" value="NZ_MJEH01000023.1"/>
</dbReference>
<dbReference type="STRING" id="1305675.BFG57_14840"/>
<keyword evidence="2" id="KW-0472">Membrane</keyword>
<dbReference type="EMBL" id="MJEH01000023">
    <property type="protein sequence ID" value="OEH92642.1"/>
    <property type="molecule type" value="Genomic_DNA"/>
</dbReference>
<evidence type="ECO:0008006" key="5">
    <source>
        <dbReference type="Google" id="ProtNLM"/>
    </source>
</evidence>
<keyword evidence="2" id="KW-1133">Transmembrane helix</keyword>
<keyword evidence="2" id="KW-0812">Transmembrane</keyword>
<dbReference type="PANTHER" id="PTHR40027:SF1">
    <property type="entry name" value="CELL DIVISION PROTEIN DIVIC"/>
    <property type="match status" value="1"/>
</dbReference>
<dbReference type="PANTHER" id="PTHR40027">
    <property type="entry name" value="CELL DIVISION PROTEIN DIVIC"/>
    <property type="match status" value="1"/>
</dbReference>
<protein>
    <recommendedName>
        <fullName evidence="5">Cell division protein DIVIC</fullName>
    </recommendedName>
</protein>
<name>A0A1E5LEZ2_9BACI</name>
<feature type="coiled-coil region" evidence="1">
    <location>
        <begin position="63"/>
        <end position="97"/>
    </location>
</feature>
<sequence length="127" mass="15030">MQTGPKRNITKIRSSYTVQHDRKQEVKRIRTKMLKRRLIMFAAFVLVVTVMMTVTFMTQSKAIGKKELEKENLEKKLALLQKEEVSLKEEITKLNDVDYIKKLARRDYFFSEEGEVIFQFSDDSPSY</sequence>
<dbReference type="Pfam" id="PF04977">
    <property type="entry name" value="DivIC"/>
    <property type="match status" value="1"/>
</dbReference>
<accession>A0A1E5LEZ2</accession>
<dbReference type="InterPro" id="IPR007060">
    <property type="entry name" value="FtsL/DivIC"/>
</dbReference>
<dbReference type="OrthoDB" id="2991180at2"/>
<dbReference type="InterPro" id="IPR039076">
    <property type="entry name" value="DivIC"/>
</dbReference>
<keyword evidence="4" id="KW-1185">Reference proteome</keyword>
<proteinExistence type="predicted"/>
<comment type="caution">
    <text evidence="3">The sequence shown here is derived from an EMBL/GenBank/DDBJ whole genome shotgun (WGS) entry which is preliminary data.</text>
</comment>
<evidence type="ECO:0000256" key="1">
    <source>
        <dbReference type="SAM" id="Coils"/>
    </source>
</evidence>
<dbReference type="Proteomes" id="UP000095209">
    <property type="component" value="Unassembled WGS sequence"/>
</dbReference>
<evidence type="ECO:0000313" key="3">
    <source>
        <dbReference type="EMBL" id="OEH92642.1"/>
    </source>
</evidence>
<dbReference type="AlphaFoldDB" id="A0A1E5LEZ2"/>
<reference evidence="3 4" key="1">
    <citation type="submission" date="2016-08" db="EMBL/GenBank/DDBJ databases">
        <title>Genome of Bacillus solimangrovi GH2-4.</title>
        <authorList>
            <person name="Lim S."/>
            <person name="Kim B.-C."/>
        </authorList>
    </citation>
    <scope>NUCLEOTIDE SEQUENCE [LARGE SCALE GENOMIC DNA]</scope>
    <source>
        <strain evidence="3 4">GH2-4</strain>
    </source>
</reference>
<gene>
    <name evidence="3" type="ORF">BFG57_14840</name>
</gene>
<evidence type="ECO:0000313" key="4">
    <source>
        <dbReference type="Proteomes" id="UP000095209"/>
    </source>
</evidence>
<feature type="transmembrane region" description="Helical" evidence="2">
    <location>
        <begin position="38"/>
        <end position="57"/>
    </location>
</feature>
<keyword evidence="1" id="KW-0175">Coiled coil</keyword>
<dbReference type="GO" id="GO:0051301">
    <property type="term" value="P:cell division"/>
    <property type="evidence" value="ECO:0007669"/>
    <property type="project" value="InterPro"/>
</dbReference>